<keyword evidence="1" id="KW-0732">Signal</keyword>
<dbReference type="PROSITE" id="PS51170">
    <property type="entry name" value="CW"/>
    <property type="match status" value="2"/>
</dbReference>
<dbReference type="Pfam" id="PF19258">
    <property type="entry name" value="KxYKxGKxW_sig"/>
    <property type="match status" value="1"/>
</dbReference>
<dbReference type="GO" id="GO:0016740">
    <property type="term" value="F:transferase activity"/>
    <property type="evidence" value="ECO:0007669"/>
    <property type="project" value="UniProtKB-KW"/>
</dbReference>
<evidence type="ECO:0000313" key="5">
    <source>
        <dbReference type="EMBL" id="MTR28146.1"/>
    </source>
</evidence>
<feature type="compositionally biased region" description="Low complexity" evidence="4">
    <location>
        <begin position="74"/>
        <end position="83"/>
    </location>
</feature>
<evidence type="ECO:0000256" key="3">
    <source>
        <dbReference type="PROSITE-ProRule" id="PRU00591"/>
    </source>
</evidence>
<evidence type="ECO:0000256" key="1">
    <source>
        <dbReference type="ARBA" id="ARBA00022729"/>
    </source>
</evidence>
<dbReference type="InterPro" id="IPR022263">
    <property type="entry name" value="KxYKxGKxW"/>
</dbReference>
<dbReference type="Pfam" id="PF19127">
    <property type="entry name" value="Choline_bind_3"/>
    <property type="match status" value="8"/>
</dbReference>
<name>A0A6A8UE42_STRSL</name>
<evidence type="ECO:0000313" key="6">
    <source>
        <dbReference type="Proteomes" id="UP000439678"/>
    </source>
</evidence>
<gene>
    <name evidence="5" type="ORF">GMC65_07275</name>
</gene>
<dbReference type="InterPro" id="IPR027636">
    <property type="entry name" value="Glucan-bd_rpt"/>
</dbReference>
<feature type="region of interest" description="Disordered" evidence="4">
    <location>
        <begin position="60"/>
        <end position="83"/>
    </location>
</feature>
<dbReference type="NCBIfam" id="TIGR04035">
    <property type="entry name" value="glucan_65_rpt"/>
    <property type="match status" value="8"/>
</dbReference>
<keyword evidence="2" id="KW-0677">Repeat</keyword>
<feature type="region of interest" description="Disordered" evidence="4">
    <location>
        <begin position="96"/>
        <end position="156"/>
    </location>
</feature>
<dbReference type="InterPro" id="IPR018337">
    <property type="entry name" value="Cell_wall/Cho-bd_repeat"/>
</dbReference>
<dbReference type="SUPFAM" id="SSF69360">
    <property type="entry name" value="Cell wall binding repeat"/>
    <property type="match status" value="6"/>
</dbReference>
<organism evidence="5 6">
    <name type="scientific">Streptococcus salivarius</name>
    <dbReference type="NCBI Taxonomy" id="1304"/>
    <lineage>
        <taxon>Bacteria</taxon>
        <taxon>Bacillati</taxon>
        <taxon>Bacillota</taxon>
        <taxon>Bacilli</taxon>
        <taxon>Lactobacillales</taxon>
        <taxon>Streptococcaceae</taxon>
        <taxon>Streptococcus</taxon>
    </lineage>
</organism>
<dbReference type="AlphaFoldDB" id="A0A6A8UE42"/>
<evidence type="ECO:0000256" key="4">
    <source>
        <dbReference type="SAM" id="MobiDB-lite"/>
    </source>
</evidence>
<protein>
    <submittedName>
        <fullName evidence="5">Glucosyl transferase</fullName>
    </submittedName>
</protein>
<feature type="compositionally biased region" description="Low complexity" evidence="4">
    <location>
        <begin position="110"/>
        <end position="122"/>
    </location>
</feature>
<reference evidence="5 6" key="1">
    <citation type="journal article" date="2019" name="Nat. Med.">
        <title>A library of human gut bacterial isolates paired with longitudinal multiomics data enables mechanistic microbiome research.</title>
        <authorList>
            <person name="Poyet M."/>
            <person name="Groussin M."/>
            <person name="Gibbons S.M."/>
            <person name="Avila-Pacheco J."/>
            <person name="Jiang X."/>
            <person name="Kearney S.M."/>
            <person name="Perrotta A.R."/>
            <person name="Berdy B."/>
            <person name="Zhao S."/>
            <person name="Lieberman T.D."/>
            <person name="Swanson P.K."/>
            <person name="Smith M."/>
            <person name="Roesemann S."/>
            <person name="Alexander J.E."/>
            <person name="Rich S.A."/>
            <person name="Livny J."/>
            <person name="Vlamakis H."/>
            <person name="Clish C."/>
            <person name="Bullock K."/>
            <person name="Deik A."/>
            <person name="Scott J."/>
            <person name="Pierce K.A."/>
            <person name="Xavier R.J."/>
            <person name="Alm E.J."/>
        </authorList>
    </citation>
    <scope>NUCLEOTIDE SEQUENCE [LARGE SCALE GENOMIC DNA]</scope>
    <source>
        <strain evidence="5 6">BIOML-A4</strain>
    </source>
</reference>
<dbReference type="Gene3D" id="2.10.270.10">
    <property type="entry name" value="Cholin Binding"/>
    <property type="match status" value="9"/>
</dbReference>
<dbReference type="EMBL" id="WMYO01000007">
    <property type="protein sequence ID" value="MTR28146.1"/>
    <property type="molecule type" value="Genomic_DNA"/>
</dbReference>
<dbReference type="Proteomes" id="UP000439678">
    <property type="component" value="Unassembled WGS sequence"/>
</dbReference>
<feature type="repeat" description="Cell wall-binding" evidence="3">
    <location>
        <begin position="741"/>
        <end position="760"/>
    </location>
</feature>
<feature type="compositionally biased region" description="Polar residues" evidence="4">
    <location>
        <begin position="128"/>
        <end position="155"/>
    </location>
</feature>
<feature type="repeat" description="Cell wall-binding" evidence="3">
    <location>
        <begin position="550"/>
        <end position="569"/>
    </location>
</feature>
<accession>A0A6A8UE42</accession>
<evidence type="ECO:0000256" key="2">
    <source>
        <dbReference type="ARBA" id="ARBA00022737"/>
    </source>
</evidence>
<keyword evidence="5" id="KW-0808">Transferase</keyword>
<comment type="caution">
    <text evidence="5">The sequence shown here is derived from an EMBL/GenBank/DDBJ whole genome shotgun (WGS) entry which is preliminary data.</text>
</comment>
<dbReference type="NCBIfam" id="TIGR03715">
    <property type="entry name" value="KxYKxGKxW"/>
    <property type="match status" value="1"/>
</dbReference>
<proteinExistence type="predicted"/>
<sequence>MEKKVHFKLHKVKKHWVTIAVTGLTLGLSFAGLNYASAEEQPTPVNEATVEAIIKEGAIDVETPATSETTAKPAENTLASASSEAATVSEALAANSELASTETVSEKLSSEVTSTASSEVASPETAHSEVSTTNTPTNNENLIISTTPDKTTLDTSQKDGDFTITVEAEGITKKTDKRESFVSDANGVTYYVDAKGRLVTGPKDINGFQYYFNDDGTMVKGQLRKVDDKLHFYDGNDGKLVTDCFITFKDNHYIPEENYSKVVYFNEPAYIEPNYYVMPGLERYYFDKNGNTLKKGRQTILGDDYYIYDNGQVAVHRLMELDHKRYYFDDKGTLAKNKQFPIIEKGLWKSMPYVFYSDHDGVADYLNKKLNIVTYPFPIYYTLPSENNREYPKNQFMMDYEGRWYYFNKDGFPITGPKTIDGFELYFHESSRPEGHQAKGEFINIDNKIYYFDKDNGRKVKDTSFELNGIYYIADKEGNITIQGDSKFHNQYVSDDKGNWYYYNADGNKLIGEQTIDNVKVYFKDSGVQVKGHFAPNGHFYDKDSGELVTNAYVEDNGNWYYVDENGQKLIGNQIVDSYHVCFDGNGRQLKGEASYSNSGLPKHYYDLHNGQMVINSLIQIDGKTYKSDNEGKLSEVPYALNYRNQIVTDDFENSYYYDYQGMMVKNQYVTIYHLENDYLNPKIRKVTYYAGYDGKFLHGPQTINGVATYFNAYGEQIKDQFADDGYYYDKDTGARVNLGVNRSVMINGKWYYVDQNGKQSKGEFIKQGGNKYYYDKNNGERVIGTLFEVNDKLYISDQEGVITEKKDDIKKNGLFYDDYHNIHYMNDNGHLARNLYVPSNHNGFSDDTKPFYYFGSEGIALKGEHTINGETVFFDENGEQVKGGFAKNGKYYDKHTGNLARNTFRERTVRIAREWRANGISTTFRYYLDNSGYKVSGYQTINGEDYYFYPDGPQLKGDFAPDGRYHDKDTGALVTKRYVQIKPWHFITDLGNEPIDHNYVQVFQFDRYPSLADTSTGAITRYFGKKYSNSWYYVDENSQKVTGHKTIDNVKGYFDKDGKQAKGIVADDGYYYDKNTGELVDLGRDKFVDVDGNRYYVGSDGKCYKGEQKIGDDYYYFHDDGRLGYDELRTIWAGNDYYYHYYYPKTGKRAKNVDITFNHSIRYKVKAELVHFDENGDGRVIKYIYE</sequence>
<dbReference type="RefSeq" id="WP_070576986.1">
    <property type="nucleotide sequence ID" value="NZ_JADNDA010000013.1"/>
</dbReference>